<dbReference type="EMBL" id="LPAD01000071">
    <property type="protein sequence ID" value="KVN83459.1"/>
    <property type="molecule type" value="Genomic_DNA"/>
</dbReference>
<sequence>MGLNGRLRGLLLLLLQTVPAGSNAGLDGFCVLRVVIALGVQNPLLVAAVMLFDRTPRPLAVALATEAVSHIALSLVAFAAHAAVKEPDEPGRARISTADYRERFFITFHRFS</sequence>
<accession>A0ABD4DZC4</accession>
<proteinExistence type="predicted"/>
<name>A0ABD4DZC4_9BURK</name>
<evidence type="ECO:0008006" key="3">
    <source>
        <dbReference type="Google" id="ProtNLM"/>
    </source>
</evidence>
<protein>
    <recommendedName>
        <fullName evidence="3">MFS transporter</fullName>
    </recommendedName>
</protein>
<reference evidence="1 2" key="1">
    <citation type="submission" date="2015-11" db="EMBL/GenBank/DDBJ databases">
        <title>Expanding the genomic diversity of Burkholderia species for the development of highly accurate diagnostics.</title>
        <authorList>
            <person name="Sahl J."/>
            <person name="Keim P."/>
            <person name="Wagner D."/>
        </authorList>
    </citation>
    <scope>NUCLEOTIDE SEQUENCE [LARGE SCALE GENOMIC DNA]</scope>
    <source>
        <strain evidence="1 2">MSMB1585WGS</strain>
    </source>
</reference>
<gene>
    <name evidence="1" type="ORF">WJ68_16235</name>
</gene>
<evidence type="ECO:0000313" key="2">
    <source>
        <dbReference type="Proteomes" id="UP000057910"/>
    </source>
</evidence>
<evidence type="ECO:0000313" key="1">
    <source>
        <dbReference type="EMBL" id="KVN83459.1"/>
    </source>
</evidence>
<dbReference type="AlphaFoldDB" id="A0ABD4DZC4"/>
<dbReference type="Proteomes" id="UP000057910">
    <property type="component" value="Unassembled WGS sequence"/>
</dbReference>
<organism evidence="1 2">
    <name type="scientific">Burkholderia ubonensis</name>
    <dbReference type="NCBI Taxonomy" id="101571"/>
    <lineage>
        <taxon>Bacteria</taxon>
        <taxon>Pseudomonadati</taxon>
        <taxon>Pseudomonadota</taxon>
        <taxon>Betaproteobacteria</taxon>
        <taxon>Burkholderiales</taxon>
        <taxon>Burkholderiaceae</taxon>
        <taxon>Burkholderia</taxon>
        <taxon>Burkholderia cepacia complex</taxon>
    </lineage>
</organism>
<comment type="caution">
    <text evidence="1">The sequence shown here is derived from an EMBL/GenBank/DDBJ whole genome shotgun (WGS) entry which is preliminary data.</text>
</comment>